<dbReference type="OrthoDB" id="5189092at2"/>
<evidence type="ECO:0008006" key="4">
    <source>
        <dbReference type="Google" id="ProtNLM"/>
    </source>
</evidence>
<protein>
    <recommendedName>
        <fullName evidence="4">DUF4232 domain-containing protein</fullName>
    </recommendedName>
</protein>
<feature type="region of interest" description="Disordered" evidence="1">
    <location>
        <begin position="44"/>
        <end position="80"/>
    </location>
</feature>
<evidence type="ECO:0000313" key="3">
    <source>
        <dbReference type="Proteomes" id="UP000262172"/>
    </source>
</evidence>
<dbReference type="RefSeq" id="WP_116240347.1">
    <property type="nucleotide sequence ID" value="NZ_QUAB01000005.1"/>
</dbReference>
<organism evidence="2 3">
    <name type="scientific">Microbacterium bovistercoris</name>
    <dbReference type="NCBI Taxonomy" id="2293570"/>
    <lineage>
        <taxon>Bacteria</taxon>
        <taxon>Bacillati</taxon>
        <taxon>Actinomycetota</taxon>
        <taxon>Actinomycetes</taxon>
        <taxon>Micrococcales</taxon>
        <taxon>Microbacteriaceae</taxon>
        <taxon>Microbacterium</taxon>
    </lineage>
</organism>
<evidence type="ECO:0000313" key="2">
    <source>
        <dbReference type="EMBL" id="REJ08760.1"/>
    </source>
</evidence>
<comment type="caution">
    <text evidence="2">The sequence shown here is derived from an EMBL/GenBank/DDBJ whole genome shotgun (WGS) entry which is preliminary data.</text>
</comment>
<keyword evidence="3" id="KW-1185">Reference proteome</keyword>
<accession>A0A371NYK5</accession>
<evidence type="ECO:0000256" key="1">
    <source>
        <dbReference type="SAM" id="MobiDB-lite"/>
    </source>
</evidence>
<feature type="compositionally biased region" description="Low complexity" evidence="1">
    <location>
        <begin position="51"/>
        <end position="73"/>
    </location>
</feature>
<gene>
    <name evidence="2" type="ORF">DY023_00265</name>
</gene>
<dbReference type="EMBL" id="QUAB01000005">
    <property type="protein sequence ID" value="REJ08760.1"/>
    <property type="molecule type" value="Genomic_DNA"/>
</dbReference>
<dbReference type="Proteomes" id="UP000262172">
    <property type="component" value="Unassembled WGS sequence"/>
</dbReference>
<reference evidence="2 3" key="1">
    <citation type="submission" date="2018-08" db="EMBL/GenBank/DDBJ databases">
        <title>Isolation, diversity and antifungal activity of Actinobacteria from cow dung.</title>
        <authorList>
            <person name="Ling L."/>
        </authorList>
    </citation>
    <scope>NUCLEOTIDE SEQUENCE [LARGE SCALE GENOMIC DNA]</scope>
    <source>
        <strain evidence="2 3">NEAU-LLE</strain>
    </source>
</reference>
<sequence length="218" mass="22774">MSPRHSAAVYRRRRLVVIALAVVLLAAIGGGVWLAIAQPWSDEAGAPATQSASPSKSGEESPSASPSEVAPKVEPTPDDTPVIVACTAADVTVDAITDASTYAAGKNPQLSIRLKNTGAKDCTINVGSTTQKFTVSSGSDVWWRSTDCQKDPSDMIVTLKAGQSVDSAQPVVWDRTRSSVKTCDDKNRPKAPGGGASYHVSVSIGGFDSAQSEQILLY</sequence>
<dbReference type="AlphaFoldDB" id="A0A371NYK5"/>
<proteinExistence type="predicted"/>
<name>A0A371NYK5_9MICO</name>